<evidence type="ECO:0000256" key="10">
    <source>
        <dbReference type="SAM" id="MobiDB-lite"/>
    </source>
</evidence>
<dbReference type="PANTHER" id="PTHR10623">
    <property type="entry name" value="MICROTUBULE-ASSOCIATED PROTEIN RP/EB FAMILY MEMBER"/>
    <property type="match status" value="1"/>
</dbReference>
<keyword evidence="3" id="KW-0963">Cytoplasm</keyword>
<accession>A0A068RT33</accession>
<evidence type="ECO:0000256" key="8">
    <source>
        <dbReference type="ARBA" id="ARBA00023306"/>
    </source>
</evidence>
<dbReference type="GO" id="GO:0072686">
    <property type="term" value="C:mitotic spindle"/>
    <property type="evidence" value="ECO:0007669"/>
    <property type="project" value="UniProtKB-ARBA"/>
</dbReference>
<sequence length="276" mass="30143">MSESRNELLAWINDLLQLNYRKVEQAGTGAAYCQIIDSIYGDVHMSKVKFDTKHEYEYVGNYKVLQNAFDKHKIDKVIPVDRLMKCKLQDNLEFTQWLKRYWDQTYPGGDYDALQRRKGGAGGGGGRASSRSGTAAPAGATRKALGSPAKTGGATGRSSSRNGGGVGSMDGAAAALTIADLKKQVSELKLAVDGLEKERDFYFGKLRQVEILVQEQMGVLEQQGRSDEDLAVLRDIQNVLYSTEDGFEAPPEDDEGVASAAGMVGGVHQDFDDETF</sequence>
<evidence type="ECO:0000256" key="2">
    <source>
        <dbReference type="ARBA" id="ARBA00010729"/>
    </source>
</evidence>
<evidence type="ECO:0000256" key="1">
    <source>
        <dbReference type="ARBA" id="ARBA00004245"/>
    </source>
</evidence>
<name>A0A068RT33_9FUNG</name>
<feature type="domain" description="Calponin-homology (CH)" evidence="11">
    <location>
        <begin position="2"/>
        <end position="103"/>
    </location>
</feature>
<evidence type="ECO:0000313" key="14">
    <source>
        <dbReference type="Proteomes" id="UP000027586"/>
    </source>
</evidence>
<dbReference type="SUPFAM" id="SSF140612">
    <property type="entry name" value="EB1 dimerisation domain-like"/>
    <property type="match status" value="1"/>
</dbReference>
<protein>
    <submittedName>
        <fullName evidence="13">Microtubule binding protein</fullName>
    </submittedName>
</protein>
<dbReference type="PROSITE" id="PS51230">
    <property type="entry name" value="EB1_C"/>
    <property type="match status" value="1"/>
</dbReference>
<proteinExistence type="inferred from homology"/>
<keyword evidence="14" id="KW-1185">Reference proteome</keyword>
<feature type="domain" description="EB1 C-terminal" evidence="12">
    <location>
        <begin position="170"/>
        <end position="249"/>
    </location>
</feature>
<evidence type="ECO:0000256" key="7">
    <source>
        <dbReference type="ARBA" id="ARBA00023212"/>
    </source>
</evidence>
<dbReference type="GO" id="GO:0035371">
    <property type="term" value="C:microtubule plus-end"/>
    <property type="evidence" value="ECO:0007669"/>
    <property type="project" value="UniProtKB-ARBA"/>
</dbReference>
<keyword evidence="8" id="KW-0131">Cell cycle</keyword>
<evidence type="ECO:0000256" key="4">
    <source>
        <dbReference type="ARBA" id="ARBA00022618"/>
    </source>
</evidence>
<dbReference type="InterPro" id="IPR036133">
    <property type="entry name" value="EB1_C_sf"/>
</dbReference>
<feature type="region of interest" description="Disordered" evidence="10">
    <location>
        <begin position="113"/>
        <end position="167"/>
    </location>
</feature>
<dbReference type="AlphaFoldDB" id="A0A068RT33"/>
<dbReference type="Gene3D" id="1.20.5.1430">
    <property type="match status" value="1"/>
</dbReference>
<dbReference type="Gene3D" id="1.10.418.10">
    <property type="entry name" value="Calponin-like domain"/>
    <property type="match status" value="1"/>
</dbReference>
<comment type="subcellular location">
    <subcellularLocation>
        <location evidence="1">Cytoplasm</location>
        <location evidence="1">Cytoskeleton</location>
    </subcellularLocation>
</comment>
<evidence type="ECO:0000259" key="11">
    <source>
        <dbReference type="PROSITE" id="PS50021"/>
    </source>
</evidence>
<evidence type="ECO:0000259" key="12">
    <source>
        <dbReference type="PROSITE" id="PS51230"/>
    </source>
</evidence>
<dbReference type="PROSITE" id="PS50021">
    <property type="entry name" value="CH"/>
    <property type="match status" value="1"/>
</dbReference>
<gene>
    <name evidence="13" type="ORF">LCOR_04701.1</name>
</gene>
<dbReference type="FunFam" id="1.20.5.1430:FF:000005">
    <property type="entry name" value="Eb1, isoform E"/>
    <property type="match status" value="1"/>
</dbReference>
<keyword evidence="4" id="KW-0132">Cell division</keyword>
<comment type="caution">
    <text evidence="13">The sequence shown here is derived from an EMBL/GenBank/DDBJ whole genome shotgun (WGS) entry which is preliminary data.</text>
</comment>
<keyword evidence="5 9" id="KW-0493">Microtubule</keyword>
<dbReference type="GO" id="GO:0051301">
    <property type="term" value="P:cell division"/>
    <property type="evidence" value="ECO:0007669"/>
    <property type="project" value="UniProtKB-KW"/>
</dbReference>
<evidence type="ECO:0000256" key="9">
    <source>
        <dbReference type="PROSITE-ProRule" id="PRU00576"/>
    </source>
</evidence>
<dbReference type="OrthoDB" id="2119228at2759"/>
<feature type="compositionally biased region" description="Low complexity" evidence="10">
    <location>
        <begin position="128"/>
        <end position="142"/>
    </location>
</feature>
<evidence type="ECO:0000256" key="3">
    <source>
        <dbReference type="ARBA" id="ARBA00022490"/>
    </source>
</evidence>
<comment type="similarity">
    <text evidence="2">Belongs to the MAPRE family.</text>
</comment>
<dbReference type="InterPro" id="IPR036872">
    <property type="entry name" value="CH_dom_sf"/>
</dbReference>
<dbReference type="EMBL" id="CBTN010000017">
    <property type="protein sequence ID" value="CDH53343.1"/>
    <property type="molecule type" value="Genomic_DNA"/>
</dbReference>
<dbReference type="STRING" id="1263082.A0A068RT33"/>
<dbReference type="InterPro" id="IPR004953">
    <property type="entry name" value="EB1_C"/>
</dbReference>
<dbReference type="Proteomes" id="UP000027586">
    <property type="component" value="Unassembled WGS sequence"/>
</dbReference>
<keyword evidence="6" id="KW-0498">Mitosis</keyword>
<dbReference type="GO" id="GO:0035372">
    <property type="term" value="P:protein localization to microtubule"/>
    <property type="evidence" value="ECO:0007669"/>
    <property type="project" value="UniProtKB-ARBA"/>
</dbReference>
<dbReference type="FunFam" id="1.10.418.10:FF:000028">
    <property type="entry name" value="RP/EB family microtubule-associated protein"/>
    <property type="match status" value="1"/>
</dbReference>
<dbReference type="SUPFAM" id="SSF47576">
    <property type="entry name" value="Calponin-homology domain, CH-domain"/>
    <property type="match status" value="1"/>
</dbReference>
<organism evidence="13 14">
    <name type="scientific">Lichtheimia corymbifera JMRC:FSU:9682</name>
    <dbReference type="NCBI Taxonomy" id="1263082"/>
    <lineage>
        <taxon>Eukaryota</taxon>
        <taxon>Fungi</taxon>
        <taxon>Fungi incertae sedis</taxon>
        <taxon>Mucoromycota</taxon>
        <taxon>Mucoromycotina</taxon>
        <taxon>Mucoromycetes</taxon>
        <taxon>Mucorales</taxon>
        <taxon>Lichtheimiaceae</taxon>
        <taxon>Lichtheimia</taxon>
    </lineage>
</organism>
<dbReference type="GO" id="GO:0051010">
    <property type="term" value="F:microtubule plus-end binding"/>
    <property type="evidence" value="ECO:0007669"/>
    <property type="project" value="UniProtKB-ARBA"/>
</dbReference>
<keyword evidence="7" id="KW-0206">Cytoskeleton</keyword>
<dbReference type="Pfam" id="PF03271">
    <property type="entry name" value="EB1"/>
    <property type="match status" value="1"/>
</dbReference>
<dbReference type="InterPro" id="IPR001715">
    <property type="entry name" value="CH_dom"/>
</dbReference>
<evidence type="ECO:0000256" key="5">
    <source>
        <dbReference type="ARBA" id="ARBA00022701"/>
    </source>
</evidence>
<evidence type="ECO:0000313" key="13">
    <source>
        <dbReference type="EMBL" id="CDH53343.1"/>
    </source>
</evidence>
<dbReference type="VEuPathDB" id="FungiDB:LCOR_04701.1"/>
<dbReference type="Pfam" id="PF00307">
    <property type="entry name" value="CH"/>
    <property type="match status" value="1"/>
</dbReference>
<evidence type="ECO:0000256" key="6">
    <source>
        <dbReference type="ARBA" id="ARBA00022776"/>
    </source>
</evidence>
<dbReference type="InterPro" id="IPR027328">
    <property type="entry name" value="MAPRE"/>
</dbReference>
<dbReference type="GO" id="GO:0030473">
    <property type="term" value="P:nuclear migration along microtubule"/>
    <property type="evidence" value="ECO:0007669"/>
    <property type="project" value="UniProtKB-ARBA"/>
</dbReference>
<reference evidence="13" key="1">
    <citation type="submission" date="2013-08" db="EMBL/GenBank/DDBJ databases">
        <title>Gene expansion shapes genome architecture in the human pathogen Lichtheimia corymbifera: an evolutionary genomics analysis in the ancient terrestrial Mucorales (Mucoromycotina).</title>
        <authorList>
            <person name="Schwartze V.U."/>
            <person name="Winter S."/>
            <person name="Shelest E."/>
            <person name="Marcet-Houben M."/>
            <person name="Horn F."/>
            <person name="Wehner S."/>
            <person name="Hoffmann K."/>
            <person name="Riege K."/>
            <person name="Sammeth M."/>
            <person name="Nowrousian M."/>
            <person name="Valiante V."/>
            <person name="Linde J."/>
            <person name="Jacobsen I.D."/>
            <person name="Marz M."/>
            <person name="Brakhage A.A."/>
            <person name="Gabaldon T."/>
            <person name="Bocker S."/>
            <person name="Voigt K."/>
        </authorList>
    </citation>
    <scope>NUCLEOTIDE SEQUENCE [LARGE SCALE GENOMIC DNA]</scope>
    <source>
        <strain evidence="13">FSU 9682</strain>
    </source>
</reference>